<name>A0A5N6RJN0_9ROSI</name>
<reference evidence="2 3" key="1">
    <citation type="submission" date="2019-06" db="EMBL/GenBank/DDBJ databases">
        <title>A chromosomal-level reference genome of Carpinus fangiana (Coryloideae, Betulaceae).</title>
        <authorList>
            <person name="Yang X."/>
            <person name="Wang Z."/>
            <person name="Zhang L."/>
            <person name="Hao G."/>
            <person name="Liu J."/>
            <person name="Yang Y."/>
        </authorList>
    </citation>
    <scope>NUCLEOTIDE SEQUENCE [LARGE SCALE GENOMIC DNA]</scope>
    <source>
        <strain evidence="2">Cfa_2016G</strain>
        <tissue evidence="2">Leaf</tissue>
    </source>
</reference>
<organism evidence="2 3">
    <name type="scientific">Carpinus fangiana</name>
    <dbReference type="NCBI Taxonomy" id="176857"/>
    <lineage>
        <taxon>Eukaryota</taxon>
        <taxon>Viridiplantae</taxon>
        <taxon>Streptophyta</taxon>
        <taxon>Embryophyta</taxon>
        <taxon>Tracheophyta</taxon>
        <taxon>Spermatophyta</taxon>
        <taxon>Magnoliopsida</taxon>
        <taxon>eudicotyledons</taxon>
        <taxon>Gunneridae</taxon>
        <taxon>Pentapetalae</taxon>
        <taxon>rosids</taxon>
        <taxon>fabids</taxon>
        <taxon>Fagales</taxon>
        <taxon>Betulaceae</taxon>
        <taxon>Carpinus</taxon>
    </lineage>
</organism>
<sequence length="347" mass="36686">MCSLIPELLKRHERVVSHELRGEVDAGIERLDVVLSTLKGPELGQGSWVAGRIPKHKRTFKPKKNYWAHKKAWARKKGDVGSGSGPKGVEATLALERPRACENSTEREAGSTACLGSMVVISCLDGFRRHPAMGSSSKQTSDDQVRAVKDSGDVGLLRSASELTREATWGISGGLGQSEEGLGMSEEGSTSYVKETEDATGMMGKEVSMSSDGLGCTAEVVMGPNSKPKPLQVYQRKDVKPKKQRGPSLGEGVCGAIDAPTMLLADRGENARERPEMGLSEQSGILGAYMTVVGEKLDDGASLGDAVLCDSLWANQDSLAAKLDSPAAEELKLALEASGLAGLSCDG</sequence>
<dbReference type="AlphaFoldDB" id="A0A5N6RJN0"/>
<accession>A0A5N6RJN0</accession>
<dbReference type="Proteomes" id="UP000327013">
    <property type="component" value="Chromosome 7"/>
</dbReference>
<dbReference type="EMBL" id="CM017327">
    <property type="protein sequence ID" value="KAE8099742.1"/>
    <property type="molecule type" value="Genomic_DNA"/>
</dbReference>
<protein>
    <submittedName>
        <fullName evidence="2">Uncharacterized protein</fullName>
    </submittedName>
</protein>
<gene>
    <name evidence="2" type="ORF">FH972_017698</name>
</gene>
<keyword evidence="3" id="KW-1185">Reference proteome</keyword>
<evidence type="ECO:0000256" key="1">
    <source>
        <dbReference type="SAM" id="MobiDB-lite"/>
    </source>
</evidence>
<evidence type="ECO:0000313" key="2">
    <source>
        <dbReference type="EMBL" id="KAE8099742.1"/>
    </source>
</evidence>
<feature type="region of interest" description="Disordered" evidence="1">
    <location>
        <begin position="227"/>
        <end position="252"/>
    </location>
</feature>
<evidence type="ECO:0000313" key="3">
    <source>
        <dbReference type="Proteomes" id="UP000327013"/>
    </source>
</evidence>
<proteinExistence type="predicted"/>